<dbReference type="InterPro" id="IPR036318">
    <property type="entry name" value="FAD-bd_PCMH-like_sf"/>
</dbReference>
<dbReference type="AlphaFoldDB" id="A0A934WI91"/>
<gene>
    <name evidence="7" type="ORF">CCR87_03910</name>
</gene>
<dbReference type="Gene3D" id="3.30.70.2740">
    <property type="match status" value="1"/>
</dbReference>
<dbReference type="Gene3D" id="3.30.70.2190">
    <property type="match status" value="1"/>
</dbReference>
<accession>A0A934WI91</accession>
<dbReference type="GO" id="GO:0071949">
    <property type="term" value="F:FAD binding"/>
    <property type="evidence" value="ECO:0007669"/>
    <property type="project" value="InterPro"/>
</dbReference>
<dbReference type="InterPro" id="IPR016169">
    <property type="entry name" value="FAD-bd_PCMH_sub2"/>
</dbReference>
<dbReference type="EMBL" id="NHSD01000133">
    <property type="protein sequence ID" value="MBK5926507.1"/>
    <property type="molecule type" value="Genomic_DNA"/>
</dbReference>
<evidence type="ECO:0000256" key="2">
    <source>
        <dbReference type="ARBA" id="ARBA00008000"/>
    </source>
</evidence>
<dbReference type="InterPro" id="IPR016166">
    <property type="entry name" value="FAD-bd_PCMH"/>
</dbReference>
<protein>
    <recommendedName>
        <fullName evidence="6">FAD-binding PCMH-type domain-containing protein</fullName>
    </recommendedName>
</protein>
<keyword evidence="5" id="KW-0560">Oxidoreductase</keyword>
<dbReference type="InterPro" id="IPR016167">
    <property type="entry name" value="FAD-bd_PCMH_sub1"/>
</dbReference>
<evidence type="ECO:0000313" key="8">
    <source>
        <dbReference type="Proteomes" id="UP000706333"/>
    </source>
</evidence>
<keyword evidence="8" id="KW-1185">Reference proteome</keyword>
<dbReference type="Proteomes" id="UP000706333">
    <property type="component" value="Unassembled WGS sequence"/>
</dbReference>
<keyword evidence="3" id="KW-0285">Flavoprotein</keyword>
<dbReference type="InterPro" id="IPR051264">
    <property type="entry name" value="FAD-oxidored/transferase_4"/>
</dbReference>
<comment type="cofactor">
    <cofactor evidence="1">
        <name>FAD</name>
        <dbReference type="ChEBI" id="CHEBI:57692"/>
    </cofactor>
</comment>
<reference evidence="7" key="2">
    <citation type="journal article" date="2020" name="Microorganisms">
        <title>Osmotic Adaptation and Compatible Solute Biosynthesis of Phototrophic Bacteria as Revealed from Genome Analyses.</title>
        <authorList>
            <person name="Imhoff J.F."/>
            <person name="Rahn T."/>
            <person name="Kunzel S."/>
            <person name="Keller A."/>
            <person name="Neulinger S.C."/>
        </authorList>
    </citation>
    <scope>NUCLEOTIDE SEQUENCE</scope>
    <source>
        <strain evidence="7">LMG 28126</strain>
    </source>
</reference>
<evidence type="ECO:0000256" key="4">
    <source>
        <dbReference type="ARBA" id="ARBA00022827"/>
    </source>
</evidence>
<dbReference type="SUPFAM" id="SSF55103">
    <property type="entry name" value="FAD-linked oxidases, C-terminal domain"/>
    <property type="match status" value="1"/>
</dbReference>
<evidence type="ECO:0000313" key="7">
    <source>
        <dbReference type="EMBL" id="MBK5926507.1"/>
    </source>
</evidence>
<dbReference type="SUPFAM" id="SSF56176">
    <property type="entry name" value="FAD-binding/transporter-associated domain-like"/>
    <property type="match status" value="1"/>
</dbReference>
<dbReference type="InterPro" id="IPR016171">
    <property type="entry name" value="Vanillyl_alc_oxidase_C-sub2"/>
</dbReference>
<dbReference type="RefSeq" id="WP_201156275.1">
    <property type="nucleotide sequence ID" value="NZ_NHSD01000133.1"/>
</dbReference>
<evidence type="ECO:0000256" key="3">
    <source>
        <dbReference type="ARBA" id="ARBA00022630"/>
    </source>
</evidence>
<dbReference type="PANTHER" id="PTHR43716:SF1">
    <property type="entry name" value="D-2-HYDROXYGLUTARATE DEHYDROGENASE, MITOCHONDRIAL"/>
    <property type="match status" value="1"/>
</dbReference>
<proteinExistence type="inferred from homology"/>
<dbReference type="PANTHER" id="PTHR43716">
    <property type="entry name" value="D-2-HYDROXYGLUTARATE DEHYDROGENASE, MITOCHONDRIAL"/>
    <property type="match status" value="1"/>
</dbReference>
<dbReference type="InterPro" id="IPR006094">
    <property type="entry name" value="Oxid_FAD_bind_N"/>
</dbReference>
<evidence type="ECO:0000256" key="5">
    <source>
        <dbReference type="ARBA" id="ARBA00023002"/>
    </source>
</evidence>
<dbReference type="PROSITE" id="PS51387">
    <property type="entry name" value="FAD_PCMH"/>
    <property type="match status" value="1"/>
</dbReference>
<evidence type="ECO:0000256" key="1">
    <source>
        <dbReference type="ARBA" id="ARBA00001974"/>
    </source>
</evidence>
<dbReference type="Pfam" id="PF02913">
    <property type="entry name" value="FAD-oxidase_C"/>
    <property type="match status" value="1"/>
</dbReference>
<comment type="caution">
    <text evidence="7">The sequence shown here is derived from an EMBL/GenBank/DDBJ whole genome shotgun (WGS) entry which is preliminary data.</text>
</comment>
<dbReference type="InterPro" id="IPR004113">
    <property type="entry name" value="FAD-bd_oxidored_4_C"/>
</dbReference>
<dbReference type="Gene3D" id="1.10.45.10">
    <property type="entry name" value="Vanillyl-alcohol Oxidase, Chain A, domain 4"/>
    <property type="match status" value="1"/>
</dbReference>
<evidence type="ECO:0000259" key="6">
    <source>
        <dbReference type="PROSITE" id="PS51387"/>
    </source>
</evidence>
<dbReference type="FunFam" id="1.10.45.10:FF:000001">
    <property type="entry name" value="D-lactate dehydrogenase mitochondrial"/>
    <property type="match status" value="1"/>
</dbReference>
<name>A0A934WI91_9RHOB</name>
<feature type="domain" description="FAD-binding PCMH-type" evidence="6">
    <location>
        <begin position="39"/>
        <end position="228"/>
    </location>
</feature>
<organism evidence="7 8">
    <name type="scientific">Rhodobaculum claviforme</name>
    <dbReference type="NCBI Taxonomy" id="1549854"/>
    <lineage>
        <taxon>Bacteria</taxon>
        <taxon>Pseudomonadati</taxon>
        <taxon>Pseudomonadota</taxon>
        <taxon>Alphaproteobacteria</taxon>
        <taxon>Rhodobacterales</taxon>
        <taxon>Paracoccaceae</taxon>
        <taxon>Rhodobaculum</taxon>
    </lineage>
</organism>
<comment type="similarity">
    <text evidence="2">Belongs to the FAD-binding oxidoreductase/transferase type 4 family.</text>
</comment>
<dbReference type="Gene3D" id="3.30.43.10">
    <property type="entry name" value="Uridine Diphospho-n-acetylenolpyruvylglucosamine Reductase, domain 2"/>
    <property type="match status" value="1"/>
</dbReference>
<dbReference type="GO" id="GO:0022904">
    <property type="term" value="P:respiratory electron transport chain"/>
    <property type="evidence" value="ECO:0007669"/>
    <property type="project" value="TreeGrafter"/>
</dbReference>
<reference evidence="7" key="1">
    <citation type="submission" date="2017-05" db="EMBL/GenBank/DDBJ databases">
        <authorList>
            <person name="Imhoff J.F."/>
            <person name="Rahn T."/>
            <person name="Kuenzel S."/>
            <person name="Neulinger S.C."/>
        </authorList>
    </citation>
    <scope>NUCLEOTIDE SEQUENCE</scope>
    <source>
        <strain evidence="7">LMG 28126</strain>
    </source>
</reference>
<sequence length="480" mass="48452">MPAFPDVPPTPPQAPPASTLRAALEAALAPGAVLSGDDVTGRDPGWHPDNLRAGLMVRPSSTAEVARVLDVARRHGASVVPQGGRTGLVGGTVSAPGQIILSTERLARIRQIDPDTRVAVVEAGVTLAALQDAAAAHGLEPGIDIAARGSATIGGMISTNAGGMTAHRHGVMRHRVLALEAVLPDGRVLSDLAPVIKAATGPDPRHLLVGAEGTLGIVTAAALRLEPAAPAHATALLALRDLEAVPAALAGVLRPDAGHLHAAELMTARHLAFMQEAHGHSLGPVGQAGGAYLLVALAGPAPAPLQEALEGLAAALYEGGAVVDALIATSGAQAERLWALREDTGAISQRFGGAAGFDVSVPVSALSGYIRAVDAGLAAVEPGLGAFVFGHVADGNLHIVLDRPEPFPEGLRQRIEAAIYGPLGAVGGVFSAEHGIGSKRVGHLMSRGDPVRLAVMAQIKAALDPDGLMNPGKVLPVAGA</sequence>
<dbReference type="InterPro" id="IPR016164">
    <property type="entry name" value="FAD-linked_Oxase-like_C"/>
</dbReference>
<dbReference type="GO" id="GO:0016491">
    <property type="term" value="F:oxidoreductase activity"/>
    <property type="evidence" value="ECO:0007669"/>
    <property type="project" value="UniProtKB-KW"/>
</dbReference>
<keyword evidence="4" id="KW-0274">FAD</keyword>
<dbReference type="Gene3D" id="3.30.465.10">
    <property type="match status" value="1"/>
</dbReference>
<dbReference type="Pfam" id="PF01565">
    <property type="entry name" value="FAD_binding_4"/>
    <property type="match status" value="1"/>
</dbReference>